<dbReference type="Gene3D" id="3.30.360.10">
    <property type="entry name" value="Dihydrodipicolinate Reductase, domain 2"/>
    <property type="match status" value="1"/>
</dbReference>
<organism evidence="2 3">
    <name type="scientific">Vagococcus acidifermentans</name>
    <dbReference type="NCBI Taxonomy" id="564710"/>
    <lineage>
        <taxon>Bacteria</taxon>
        <taxon>Bacillati</taxon>
        <taxon>Bacillota</taxon>
        <taxon>Bacilli</taxon>
        <taxon>Lactobacillales</taxon>
        <taxon>Enterococcaceae</taxon>
        <taxon>Vagococcus</taxon>
    </lineage>
</organism>
<dbReference type="Pfam" id="PF01408">
    <property type="entry name" value="GFO_IDH_MocA"/>
    <property type="match status" value="1"/>
</dbReference>
<evidence type="ECO:0000313" key="3">
    <source>
        <dbReference type="Proteomes" id="UP000286773"/>
    </source>
</evidence>
<name>A0A430B2Q4_9ENTE</name>
<dbReference type="RefSeq" id="WP_126811543.1">
    <property type="nucleotide sequence ID" value="NZ_NGKC01000001.1"/>
</dbReference>
<gene>
    <name evidence="2" type="ORF">CBF27_01135</name>
</gene>
<reference evidence="2 3" key="1">
    <citation type="submission" date="2017-05" db="EMBL/GenBank/DDBJ databases">
        <title>Vagococcus spp. assemblies.</title>
        <authorList>
            <person name="Gulvik C.A."/>
        </authorList>
    </citation>
    <scope>NUCLEOTIDE SEQUENCE [LARGE SCALE GENOMIC DNA]</scope>
    <source>
        <strain evidence="2 3">LMG 24798</strain>
    </source>
</reference>
<dbReference type="GO" id="GO:0000166">
    <property type="term" value="F:nucleotide binding"/>
    <property type="evidence" value="ECO:0007669"/>
    <property type="project" value="InterPro"/>
</dbReference>
<dbReference type="InterPro" id="IPR036291">
    <property type="entry name" value="NAD(P)-bd_dom_sf"/>
</dbReference>
<protein>
    <recommendedName>
        <fullName evidence="1">Gfo/Idh/MocA-like oxidoreductase N-terminal domain-containing protein</fullName>
    </recommendedName>
</protein>
<sequence length="299" mass="33686">MKIGLYGIGNISQKAYLPVIATRMHQADWVISSRSQQKLDELKAVCGFQEGYTSLDALIDSGIDACLVQSPTHTHFAVVQKLLQSGIHVFVDKPVTDRLEDTRQLYQLAKENGCLLFVGFNRRYAPAMPFPFNNYSMIRSAKDTLPRPQDIRFVVYDLFIHPLDIVVYGLNNPDIEIDTIHSVKKGHMLHQLLVTLKHGDTIAQVSANLMAGARDELLELTTTDEKRTIRNLDQTVIRTKSQTISPSFADWDSTLYKRGFETMLTAFLTAVDTGILPESQRLTLKSHELCEAIIQHIGE</sequence>
<dbReference type="PANTHER" id="PTHR43708:SF4">
    <property type="entry name" value="OXIDOREDUCTASE YCEM-RELATED"/>
    <property type="match status" value="1"/>
</dbReference>
<keyword evidence="3" id="KW-1185">Reference proteome</keyword>
<dbReference type="OrthoDB" id="9815825at2"/>
<proteinExistence type="predicted"/>
<evidence type="ECO:0000259" key="1">
    <source>
        <dbReference type="Pfam" id="PF01408"/>
    </source>
</evidence>
<evidence type="ECO:0000313" key="2">
    <source>
        <dbReference type="EMBL" id="RSU14617.1"/>
    </source>
</evidence>
<accession>A0A430B2Q4</accession>
<dbReference type="InterPro" id="IPR000683">
    <property type="entry name" value="Gfo/Idh/MocA-like_OxRdtase_N"/>
</dbReference>
<dbReference type="AlphaFoldDB" id="A0A430B2Q4"/>
<dbReference type="PANTHER" id="PTHR43708">
    <property type="entry name" value="CONSERVED EXPRESSED OXIDOREDUCTASE (EUROFUNG)"/>
    <property type="match status" value="1"/>
</dbReference>
<dbReference type="InterPro" id="IPR051317">
    <property type="entry name" value="Gfo/Idh/MocA_oxidoreduct"/>
</dbReference>
<dbReference type="Gene3D" id="3.40.50.720">
    <property type="entry name" value="NAD(P)-binding Rossmann-like Domain"/>
    <property type="match status" value="1"/>
</dbReference>
<comment type="caution">
    <text evidence="2">The sequence shown here is derived from an EMBL/GenBank/DDBJ whole genome shotgun (WGS) entry which is preliminary data.</text>
</comment>
<dbReference type="SUPFAM" id="SSF55347">
    <property type="entry name" value="Glyceraldehyde-3-phosphate dehydrogenase-like, C-terminal domain"/>
    <property type="match status" value="1"/>
</dbReference>
<dbReference type="SUPFAM" id="SSF51735">
    <property type="entry name" value="NAD(P)-binding Rossmann-fold domains"/>
    <property type="match status" value="1"/>
</dbReference>
<dbReference type="Proteomes" id="UP000286773">
    <property type="component" value="Unassembled WGS sequence"/>
</dbReference>
<dbReference type="EMBL" id="NGKC01000001">
    <property type="protein sequence ID" value="RSU14617.1"/>
    <property type="molecule type" value="Genomic_DNA"/>
</dbReference>
<feature type="domain" description="Gfo/Idh/MocA-like oxidoreductase N-terminal" evidence="1">
    <location>
        <begin position="2"/>
        <end position="120"/>
    </location>
</feature>